<feature type="region of interest" description="Disordered" evidence="1">
    <location>
        <begin position="1"/>
        <end position="67"/>
    </location>
</feature>
<comment type="caution">
    <text evidence="3">The sequence shown here is derived from an EMBL/GenBank/DDBJ whole genome shotgun (WGS) entry which is preliminary data.</text>
</comment>
<evidence type="ECO:0000313" key="3">
    <source>
        <dbReference type="EMBL" id="RSH85261.1"/>
    </source>
</evidence>
<dbReference type="AlphaFoldDB" id="A0A427Y2F5"/>
<feature type="transmembrane region" description="Helical" evidence="2">
    <location>
        <begin position="283"/>
        <end position="310"/>
    </location>
</feature>
<keyword evidence="2" id="KW-1133">Transmembrane helix</keyword>
<feature type="transmembrane region" description="Helical" evidence="2">
    <location>
        <begin position="331"/>
        <end position="353"/>
    </location>
</feature>
<keyword evidence="2" id="KW-0812">Transmembrane</keyword>
<evidence type="ECO:0000313" key="4">
    <source>
        <dbReference type="Proteomes" id="UP000279259"/>
    </source>
</evidence>
<feature type="transmembrane region" description="Helical" evidence="2">
    <location>
        <begin position="238"/>
        <end position="263"/>
    </location>
</feature>
<evidence type="ECO:0000256" key="2">
    <source>
        <dbReference type="SAM" id="Phobius"/>
    </source>
</evidence>
<evidence type="ECO:0000256" key="1">
    <source>
        <dbReference type="SAM" id="MobiDB-lite"/>
    </source>
</evidence>
<dbReference type="Proteomes" id="UP000279259">
    <property type="component" value="Unassembled WGS sequence"/>
</dbReference>
<feature type="transmembrane region" description="Helical" evidence="2">
    <location>
        <begin position="373"/>
        <end position="392"/>
    </location>
</feature>
<dbReference type="EMBL" id="RSCD01000021">
    <property type="protein sequence ID" value="RSH85261.1"/>
    <property type="molecule type" value="Genomic_DNA"/>
</dbReference>
<dbReference type="OrthoDB" id="2565027at2759"/>
<protein>
    <submittedName>
        <fullName evidence="3">Uncharacterized protein</fullName>
    </submittedName>
</protein>
<name>A0A427Y2F5_9TREE</name>
<organism evidence="3 4">
    <name type="scientific">Saitozyma podzolica</name>
    <dbReference type="NCBI Taxonomy" id="1890683"/>
    <lineage>
        <taxon>Eukaryota</taxon>
        <taxon>Fungi</taxon>
        <taxon>Dikarya</taxon>
        <taxon>Basidiomycota</taxon>
        <taxon>Agaricomycotina</taxon>
        <taxon>Tremellomycetes</taxon>
        <taxon>Tremellales</taxon>
        <taxon>Trimorphomycetaceae</taxon>
        <taxon>Saitozyma</taxon>
    </lineage>
</organism>
<accession>A0A427Y2F5</accession>
<keyword evidence="2" id="KW-0472">Membrane</keyword>
<gene>
    <name evidence="3" type="ORF">EHS25_005068</name>
</gene>
<reference evidence="3 4" key="1">
    <citation type="submission" date="2018-11" db="EMBL/GenBank/DDBJ databases">
        <title>Genome sequence of Saitozyma podzolica DSM 27192.</title>
        <authorList>
            <person name="Aliyu H."/>
            <person name="Gorte O."/>
            <person name="Ochsenreither K."/>
        </authorList>
    </citation>
    <scope>NUCLEOTIDE SEQUENCE [LARGE SCALE GENOMIC DNA]</scope>
    <source>
        <strain evidence="3 4">DSM 27192</strain>
    </source>
</reference>
<feature type="compositionally biased region" description="Low complexity" evidence="1">
    <location>
        <begin position="51"/>
        <end position="67"/>
    </location>
</feature>
<sequence>MSERTPLLSGELQPQHPRRNSASSNHAPSASTTPWTLQSAATALVVQTRHSLSPSSSDSTPAPAPTALPDGTAELAVHLYALYLVSSIDVRSSGGGIRSQLVLATVNARSRDALCDAIEEILDGEQRVVEDEETSADETALDRTEQGEVERMLWGQWDVDGSGKMACAVDLLLPGYIKRSSPFLSHPLVRHALHTAWYRGVHLDAATATGTGVATGGGLATAHLSSIRRAITPARLHFLYLTSLSIVFGLTLSIALHPGRWITPYALDPQDPTPPANVSPVEVIYLIYAFSWIADLVLHPSSGLTTILSLPTISSLLSLPCSRTTSFNSTVLSIPALTTLLVLPLSPSVPLVYPTGSLMPLSTLLLSTMNRSLRPLALLLPIVILLFIAFSWSMNGDIFRAFLVFPTISTLSNISNMFPTPTPTFAPEHSQRSPLLPMPHILAQSSPPPSEYGVAPFQSRLSLFITLILLLLYALTLGIARSFTPSFPTSDGAHRWRGRSLEDDEWEAEYGPVLARRARRRFAEALRRYLVVEPESSIHATDSLIHAEIERGATEIENGTDVVEGVEGVEARRVRLPNRRERKSILVVPPFNVLCLPLDLLLTMSRALPGRALPRTRHVLFVAREGLAVGLMGPFLQRTAADDALNNVFKMTQPQFAGF</sequence>
<feature type="compositionally biased region" description="Low complexity" evidence="1">
    <location>
        <begin position="20"/>
        <end position="34"/>
    </location>
</feature>
<keyword evidence="4" id="KW-1185">Reference proteome</keyword>
<feature type="transmembrane region" description="Helical" evidence="2">
    <location>
        <begin position="461"/>
        <end position="480"/>
    </location>
</feature>
<proteinExistence type="predicted"/>